<evidence type="ECO:0000313" key="3">
    <source>
        <dbReference type="WBParaSite" id="L893_g7629.t1"/>
    </source>
</evidence>
<feature type="region of interest" description="Disordered" evidence="1">
    <location>
        <begin position="1"/>
        <end position="175"/>
    </location>
</feature>
<proteinExistence type="predicted"/>
<evidence type="ECO:0000313" key="2">
    <source>
        <dbReference type="Proteomes" id="UP000095287"/>
    </source>
</evidence>
<feature type="compositionally biased region" description="Basic and acidic residues" evidence="1">
    <location>
        <begin position="123"/>
        <end position="133"/>
    </location>
</feature>
<sequence length="175" mass="19324">MLAIPVARLGQPEQRRHHRRNQPDTQAQRPTVVEVLAQRHGGAGRQGRAQAQGHGVHAGQGAGMLGEVALDDARQQHANHADAGPGQDAAGKQPHTAQRAAQQDAARQREQNAQHHPLAAKATRQDRCQRREQAQAQYRQRGQQAGLRSTQPQAVGHLPEQRRHARQRRAQVQCH</sequence>
<feature type="compositionally biased region" description="Low complexity" evidence="1">
    <location>
        <begin position="134"/>
        <end position="145"/>
    </location>
</feature>
<accession>A0A1I8AP66</accession>
<dbReference type="AlphaFoldDB" id="A0A1I8AP66"/>
<protein>
    <submittedName>
        <fullName evidence="3">LigA</fullName>
    </submittedName>
</protein>
<feature type="compositionally biased region" description="Low complexity" evidence="1">
    <location>
        <begin position="46"/>
        <end position="55"/>
    </location>
</feature>
<evidence type="ECO:0000256" key="1">
    <source>
        <dbReference type="SAM" id="MobiDB-lite"/>
    </source>
</evidence>
<keyword evidence="2" id="KW-1185">Reference proteome</keyword>
<dbReference type="WBParaSite" id="L893_g7629.t1">
    <property type="protein sequence ID" value="L893_g7629.t1"/>
    <property type="gene ID" value="L893_g7629"/>
</dbReference>
<name>A0A1I8AP66_9BILA</name>
<reference evidence="3" key="1">
    <citation type="submission" date="2016-11" db="UniProtKB">
        <authorList>
            <consortium name="WormBaseParasite"/>
        </authorList>
    </citation>
    <scope>IDENTIFICATION</scope>
</reference>
<dbReference type="Proteomes" id="UP000095287">
    <property type="component" value="Unplaced"/>
</dbReference>
<organism evidence="2 3">
    <name type="scientific">Steinernema glaseri</name>
    <dbReference type="NCBI Taxonomy" id="37863"/>
    <lineage>
        <taxon>Eukaryota</taxon>
        <taxon>Metazoa</taxon>
        <taxon>Ecdysozoa</taxon>
        <taxon>Nematoda</taxon>
        <taxon>Chromadorea</taxon>
        <taxon>Rhabditida</taxon>
        <taxon>Tylenchina</taxon>
        <taxon>Panagrolaimomorpha</taxon>
        <taxon>Strongyloidoidea</taxon>
        <taxon>Steinernematidae</taxon>
        <taxon>Steinernema</taxon>
    </lineage>
</organism>